<dbReference type="PANTHER" id="PTHR33107:SF5">
    <property type="entry name" value="KUNITZ TRYPSIN INHIBITOR 5"/>
    <property type="match status" value="1"/>
</dbReference>
<dbReference type="InParanoid" id="V4T3C3"/>
<dbReference type="Pfam" id="PF00197">
    <property type="entry name" value="Kunitz_legume"/>
    <property type="match status" value="1"/>
</dbReference>
<dbReference type="InterPro" id="IPR002160">
    <property type="entry name" value="Prot_inh_Kunz-lg"/>
</dbReference>
<dbReference type="Gramene" id="ESR54673">
    <property type="protein sequence ID" value="ESR54673"/>
    <property type="gene ID" value="CICLE_v10023442mg"/>
</dbReference>
<organism evidence="1 2">
    <name type="scientific">Citrus clementina</name>
    <name type="common">Clementine</name>
    <name type="synonym">Citrus deliciosa x Citrus sinensis</name>
    <dbReference type="NCBI Taxonomy" id="85681"/>
    <lineage>
        <taxon>Eukaryota</taxon>
        <taxon>Viridiplantae</taxon>
        <taxon>Streptophyta</taxon>
        <taxon>Embryophyta</taxon>
        <taxon>Tracheophyta</taxon>
        <taxon>Spermatophyta</taxon>
        <taxon>Magnoliopsida</taxon>
        <taxon>eudicotyledons</taxon>
        <taxon>Gunneridae</taxon>
        <taxon>Pentapetalae</taxon>
        <taxon>rosids</taxon>
        <taxon>malvids</taxon>
        <taxon>Sapindales</taxon>
        <taxon>Rutaceae</taxon>
        <taxon>Aurantioideae</taxon>
        <taxon>Citrus</taxon>
    </lineage>
</organism>
<dbReference type="KEGG" id="cic:CICLE_v10023442mg"/>
<dbReference type="Proteomes" id="UP000030687">
    <property type="component" value="Unassembled WGS sequence"/>
</dbReference>
<sequence>NNKTFLLHIVQEQNILKYGLPTTFSPWFVIIKGVEGNPGLQTTRNWFRIEKFYGDYKLVFCPLVCKFCKVLCSNVGIFMNDGVQHLAQSDVPFNVIFLKA</sequence>
<evidence type="ECO:0000313" key="2">
    <source>
        <dbReference type="Proteomes" id="UP000030687"/>
    </source>
</evidence>
<dbReference type="PANTHER" id="PTHR33107">
    <property type="entry name" value="KUNITZ TRYPSIN INHIBITOR 2"/>
    <property type="match status" value="1"/>
</dbReference>
<accession>V4T3C3</accession>
<dbReference type="SUPFAM" id="SSF50386">
    <property type="entry name" value="STI-like"/>
    <property type="match status" value="1"/>
</dbReference>
<dbReference type="GO" id="GO:0004866">
    <property type="term" value="F:endopeptidase inhibitor activity"/>
    <property type="evidence" value="ECO:0007669"/>
    <property type="project" value="InterPro"/>
</dbReference>
<keyword evidence="2" id="KW-1185">Reference proteome</keyword>
<name>V4T3C3_CITCL</name>
<dbReference type="Gene3D" id="2.80.10.50">
    <property type="match status" value="1"/>
</dbReference>
<reference evidence="1 2" key="1">
    <citation type="submission" date="2013-10" db="EMBL/GenBank/DDBJ databases">
        <authorList>
            <consortium name="International Citrus Genome Consortium"/>
            <person name="Jenkins J."/>
            <person name="Schmutz J."/>
            <person name="Prochnik S."/>
            <person name="Rokhsar D."/>
            <person name="Gmitter F."/>
            <person name="Ollitrault P."/>
            <person name="Machado M."/>
            <person name="Talon M."/>
            <person name="Wincker P."/>
            <person name="Jaillon O."/>
            <person name="Morgante M."/>
        </authorList>
    </citation>
    <scope>NUCLEOTIDE SEQUENCE</scope>
    <source>
        <strain evidence="2">cv. Clemenules</strain>
    </source>
</reference>
<evidence type="ECO:0000313" key="1">
    <source>
        <dbReference type="EMBL" id="ESR54673.1"/>
    </source>
</evidence>
<gene>
    <name evidence="1" type="ORF">CICLE_v10023442mg</name>
</gene>
<dbReference type="EMBL" id="KI536661">
    <property type="protein sequence ID" value="ESR54673.1"/>
    <property type="molecule type" value="Genomic_DNA"/>
</dbReference>
<dbReference type="InterPro" id="IPR011065">
    <property type="entry name" value="Kunitz_inhibitor_STI-like_sf"/>
</dbReference>
<proteinExistence type="predicted"/>
<dbReference type="AlphaFoldDB" id="V4T3C3"/>
<dbReference type="OMA" id="FSPWFVI"/>
<feature type="non-terminal residue" evidence="1">
    <location>
        <position position="1"/>
    </location>
</feature>
<protein>
    <submittedName>
        <fullName evidence="1">Uncharacterized protein</fullName>
    </submittedName>
</protein>